<dbReference type="PROSITE" id="PS00606">
    <property type="entry name" value="KS3_1"/>
    <property type="match status" value="1"/>
</dbReference>
<evidence type="ECO:0000256" key="16">
    <source>
        <dbReference type="RuleBase" id="RU003694"/>
    </source>
</evidence>
<dbReference type="InterPro" id="IPR020841">
    <property type="entry name" value="PKS_Beta-ketoAc_synthase_dom"/>
</dbReference>
<dbReference type="AlphaFoldDB" id="A0A263D4B2"/>
<dbReference type="InterPro" id="IPR014030">
    <property type="entry name" value="Ketoacyl_synth_N"/>
</dbReference>
<dbReference type="GO" id="GO:0006633">
    <property type="term" value="P:fatty acid biosynthetic process"/>
    <property type="evidence" value="ECO:0007669"/>
    <property type="project" value="UniProtKB-UniRule"/>
</dbReference>
<organism evidence="18 19">
    <name type="scientific">Amycolatopsis antarctica</name>
    <dbReference type="NCBI Taxonomy" id="1854586"/>
    <lineage>
        <taxon>Bacteria</taxon>
        <taxon>Bacillati</taxon>
        <taxon>Actinomycetota</taxon>
        <taxon>Actinomycetes</taxon>
        <taxon>Pseudonocardiales</taxon>
        <taxon>Pseudonocardiaceae</taxon>
        <taxon>Amycolatopsis</taxon>
    </lineage>
</organism>
<dbReference type="OrthoDB" id="9808669at2"/>
<comment type="caution">
    <text evidence="18">The sequence shown here is derived from an EMBL/GenBank/DDBJ whole genome shotgun (WGS) entry which is preliminary data.</text>
</comment>
<keyword evidence="9 14" id="KW-0275">Fatty acid biosynthesis</keyword>
<feature type="active site" description="For beta-ketoacyl synthase activity" evidence="15">
    <location>
        <position position="170"/>
    </location>
</feature>
<dbReference type="RefSeq" id="WP_094862766.1">
    <property type="nucleotide sequence ID" value="NZ_NKYE01000006.1"/>
</dbReference>
<keyword evidence="19" id="KW-1185">Reference proteome</keyword>
<dbReference type="SUPFAM" id="SSF53901">
    <property type="entry name" value="Thiolase-like"/>
    <property type="match status" value="1"/>
</dbReference>
<dbReference type="InterPro" id="IPR014031">
    <property type="entry name" value="Ketoacyl_synth_C"/>
</dbReference>
<evidence type="ECO:0000256" key="3">
    <source>
        <dbReference type="ARBA" id="ARBA00012356"/>
    </source>
</evidence>
<evidence type="ECO:0000256" key="4">
    <source>
        <dbReference type="ARBA" id="ARBA00014657"/>
    </source>
</evidence>
<dbReference type="InParanoid" id="A0A263D4B2"/>
<reference evidence="18 19" key="1">
    <citation type="submission" date="2017-07" db="EMBL/GenBank/DDBJ databases">
        <title>Amycolatopsis antarcticus sp. nov., isolated from the surface of an Antarcticus brown macroalga.</title>
        <authorList>
            <person name="Wang J."/>
            <person name="Leiva S."/>
            <person name="Huang J."/>
            <person name="Huang Y."/>
        </authorList>
    </citation>
    <scope>NUCLEOTIDE SEQUENCE [LARGE SCALE GENOMIC DNA]</scope>
    <source>
        <strain evidence="18 19">AU-G6</strain>
    </source>
</reference>
<dbReference type="EC" id="2.3.1.179" evidence="3 14"/>
<dbReference type="GO" id="GO:0005829">
    <property type="term" value="C:cytosol"/>
    <property type="evidence" value="ECO:0007669"/>
    <property type="project" value="TreeGrafter"/>
</dbReference>
<dbReference type="Proteomes" id="UP000242444">
    <property type="component" value="Unassembled WGS sequence"/>
</dbReference>
<dbReference type="PANTHER" id="PTHR11712:SF336">
    <property type="entry name" value="3-OXOACYL-[ACYL-CARRIER-PROTEIN] SYNTHASE, MITOCHONDRIAL"/>
    <property type="match status" value="1"/>
</dbReference>
<dbReference type="Gene3D" id="3.40.47.10">
    <property type="match status" value="1"/>
</dbReference>
<dbReference type="GO" id="GO:0004315">
    <property type="term" value="F:3-oxoacyl-[acyl-carrier-protein] synthase activity"/>
    <property type="evidence" value="ECO:0007669"/>
    <property type="project" value="UniProtKB-UniRule"/>
</dbReference>
<evidence type="ECO:0000256" key="11">
    <source>
        <dbReference type="ARBA" id="ARBA00024006"/>
    </source>
</evidence>
<dbReference type="SMART" id="SM00825">
    <property type="entry name" value="PKS_KS"/>
    <property type="match status" value="1"/>
</dbReference>
<evidence type="ECO:0000256" key="6">
    <source>
        <dbReference type="ARBA" id="ARBA00022679"/>
    </source>
</evidence>
<dbReference type="PANTHER" id="PTHR11712">
    <property type="entry name" value="POLYKETIDE SYNTHASE-RELATED"/>
    <property type="match status" value="1"/>
</dbReference>
<proteinExistence type="inferred from homology"/>
<keyword evidence="6 14" id="KW-0808">Transferase</keyword>
<evidence type="ECO:0000256" key="1">
    <source>
        <dbReference type="ARBA" id="ARBA00005194"/>
    </source>
</evidence>
<keyword evidence="5 14" id="KW-0444">Lipid biosynthesis</keyword>
<evidence type="ECO:0000256" key="13">
    <source>
        <dbReference type="ARBA" id="ARBA00047659"/>
    </source>
</evidence>
<evidence type="ECO:0000256" key="10">
    <source>
        <dbReference type="ARBA" id="ARBA00023315"/>
    </source>
</evidence>
<dbReference type="UniPathway" id="UPA00094"/>
<dbReference type="InterPro" id="IPR018201">
    <property type="entry name" value="Ketoacyl_synth_AS"/>
</dbReference>
<evidence type="ECO:0000256" key="7">
    <source>
        <dbReference type="ARBA" id="ARBA00022832"/>
    </source>
</evidence>
<evidence type="ECO:0000256" key="15">
    <source>
        <dbReference type="PIRSR" id="PIRSR000447-1"/>
    </source>
</evidence>
<dbReference type="NCBIfam" id="NF005589">
    <property type="entry name" value="PRK07314.1"/>
    <property type="match status" value="1"/>
</dbReference>
<evidence type="ECO:0000256" key="2">
    <source>
        <dbReference type="ARBA" id="ARBA00008467"/>
    </source>
</evidence>
<keyword evidence="10 14" id="KW-0012">Acyltransferase</keyword>
<protein>
    <recommendedName>
        <fullName evidence="4 14">3-oxoacyl-[acyl-carrier-protein] synthase 2</fullName>
        <ecNumber evidence="3 14">2.3.1.179</ecNumber>
    </recommendedName>
</protein>
<dbReference type="Pfam" id="PF00109">
    <property type="entry name" value="ketoacyl-synt"/>
    <property type="match status" value="1"/>
</dbReference>
<comment type="catalytic activity">
    <reaction evidence="12 14">
        <text>(9Z)-hexadecenoyl-[ACP] + malonyl-[ACP] + H(+) = 3-oxo-(11Z)-octadecenoyl-[ACP] + holo-[ACP] + CO2</text>
        <dbReference type="Rhea" id="RHEA:55040"/>
        <dbReference type="Rhea" id="RHEA-COMP:9623"/>
        <dbReference type="Rhea" id="RHEA-COMP:9685"/>
        <dbReference type="Rhea" id="RHEA-COMP:10800"/>
        <dbReference type="Rhea" id="RHEA-COMP:14074"/>
        <dbReference type="ChEBI" id="CHEBI:15378"/>
        <dbReference type="ChEBI" id="CHEBI:16526"/>
        <dbReference type="ChEBI" id="CHEBI:64479"/>
        <dbReference type="ChEBI" id="CHEBI:78449"/>
        <dbReference type="ChEBI" id="CHEBI:83989"/>
        <dbReference type="ChEBI" id="CHEBI:138538"/>
        <dbReference type="EC" id="2.3.1.179"/>
    </reaction>
</comment>
<dbReference type="PIRSF" id="PIRSF000447">
    <property type="entry name" value="KAS_II"/>
    <property type="match status" value="1"/>
</dbReference>
<gene>
    <name evidence="18" type="primary">fabF</name>
    <name evidence="18" type="ORF">CFN78_11640</name>
</gene>
<comment type="catalytic activity">
    <reaction evidence="13 14">
        <text>a fatty acyl-[ACP] + malonyl-[ACP] + H(+) = a 3-oxoacyl-[ACP] + holo-[ACP] + CO2</text>
        <dbReference type="Rhea" id="RHEA:22836"/>
        <dbReference type="Rhea" id="RHEA-COMP:9623"/>
        <dbReference type="Rhea" id="RHEA-COMP:9685"/>
        <dbReference type="Rhea" id="RHEA-COMP:9916"/>
        <dbReference type="Rhea" id="RHEA-COMP:14125"/>
        <dbReference type="ChEBI" id="CHEBI:15378"/>
        <dbReference type="ChEBI" id="CHEBI:16526"/>
        <dbReference type="ChEBI" id="CHEBI:64479"/>
        <dbReference type="ChEBI" id="CHEBI:78449"/>
        <dbReference type="ChEBI" id="CHEBI:78776"/>
        <dbReference type="ChEBI" id="CHEBI:138651"/>
    </reaction>
</comment>
<dbReference type="PROSITE" id="PS52004">
    <property type="entry name" value="KS3_2"/>
    <property type="match status" value="1"/>
</dbReference>
<dbReference type="Pfam" id="PF02801">
    <property type="entry name" value="Ketoacyl-synt_C"/>
    <property type="match status" value="1"/>
</dbReference>
<dbReference type="InterPro" id="IPR016039">
    <property type="entry name" value="Thiolase-like"/>
</dbReference>
<evidence type="ECO:0000256" key="14">
    <source>
        <dbReference type="PIRNR" id="PIRNR000447"/>
    </source>
</evidence>
<dbReference type="FunFam" id="3.40.47.10:FF:000018">
    <property type="entry name" value="3-oxoacyl-[acyl-carrier-protein] synthase 2"/>
    <property type="match status" value="1"/>
</dbReference>
<evidence type="ECO:0000256" key="8">
    <source>
        <dbReference type="ARBA" id="ARBA00023098"/>
    </source>
</evidence>
<comment type="similarity">
    <text evidence="2 14 16">Belongs to the thiolase-like superfamily. Beta-ketoacyl-ACP synthases family.</text>
</comment>
<evidence type="ECO:0000256" key="5">
    <source>
        <dbReference type="ARBA" id="ARBA00022516"/>
    </source>
</evidence>
<evidence type="ECO:0000313" key="19">
    <source>
        <dbReference type="Proteomes" id="UP000242444"/>
    </source>
</evidence>
<sequence>MSAPNDHQSRKAVVTGWGAVTPVGLTADDSWRSLLAGRSGIATIECVDASDLPTDIAGEVRGFDPENYLSRKQVRRMDPYAQYAFAATAEALQMAKLDIDEDMAPRVAVLIGSGYGPMNAIAEQVASLAAKGPRGVSPFAPVTGAIDSAAGEISLAFGAAGPTRAVSTACASGTDAIGEAARLIRYGVADVVIAGGAENILTRNEIAGSGNAKALSTRTDAPTEACRPFDEDRDGFVMSAGAGVMILESAQHAAARSAPVYAEVAGYAATSDAYHWTAPHPEGRGARAAMRGALADAGIDASEVDYVNAHGTSTVLNDRAELESVRAVLGDRATRIPISSTKSMTGHMIGAAGAVEAIVGALVINEGMIPPTVNCHRPIDDEINFVPLEAQAHEVDVVMSNSFGFGGHNAVLLLRRWPG</sequence>
<accession>A0A263D4B2</accession>
<evidence type="ECO:0000259" key="17">
    <source>
        <dbReference type="PROSITE" id="PS52004"/>
    </source>
</evidence>
<keyword evidence="7" id="KW-0276">Fatty acid metabolism</keyword>
<evidence type="ECO:0000313" key="18">
    <source>
        <dbReference type="EMBL" id="OZM72908.1"/>
    </source>
</evidence>
<dbReference type="CDD" id="cd00834">
    <property type="entry name" value="KAS_I_II"/>
    <property type="match status" value="1"/>
</dbReference>
<dbReference type="InterPro" id="IPR017568">
    <property type="entry name" value="3-oxoacyl-ACP_synth-2"/>
</dbReference>
<name>A0A263D4B2_9PSEU</name>
<feature type="domain" description="Ketosynthase family 3 (KS3)" evidence="17">
    <location>
        <begin position="9"/>
        <end position="416"/>
    </location>
</feature>
<dbReference type="EMBL" id="NKYE01000006">
    <property type="protein sequence ID" value="OZM72908.1"/>
    <property type="molecule type" value="Genomic_DNA"/>
</dbReference>
<comment type="pathway">
    <text evidence="1 14">Lipid metabolism; fatty acid biosynthesis.</text>
</comment>
<dbReference type="NCBIfam" id="TIGR03150">
    <property type="entry name" value="fabF"/>
    <property type="match status" value="1"/>
</dbReference>
<keyword evidence="8" id="KW-0443">Lipid metabolism</keyword>
<evidence type="ECO:0000256" key="12">
    <source>
        <dbReference type="ARBA" id="ARBA00047318"/>
    </source>
</evidence>
<comment type="function">
    <text evidence="11 14">Involved in the type II fatty acid elongation cycle. Catalyzes the elongation of a wide range of acyl-ACP by the addition of two carbons from malonyl-ACP to an acyl acceptor. Can efficiently catalyze the conversion of palmitoleoyl-ACP (cis-hexadec-9-enoyl-ACP) to cis-vaccenoyl-ACP (cis-octadec-11-enoyl-ACP), an essential step in the thermal regulation of fatty acid composition.</text>
</comment>
<evidence type="ECO:0000256" key="9">
    <source>
        <dbReference type="ARBA" id="ARBA00023160"/>
    </source>
</evidence>
<dbReference type="InterPro" id="IPR000794">
    <property type="entry name" value="Beta-ketoacyl_synthase"/>
</dbReference>